<sequence>MPFSSSKLFTKLSRQRRLNSAFQKKLVILKFLGTSPGLSRSRKSFVNLQLDNSLKNISGSKLISTSIVGYRCISFSKDFRLSRISLRELASFGFLPGIMKSSW</sequence>
<gene>
    <name evidence="4" type="primary">rps14</name>
</gene>
<evidence type="ECO:0000313" key="4">
    <source>
        <dbReference type="EMBL" id="QHD45380.1"/>
    </source>
</evidence>
<dbReference type="InterPro" id="IPR001209">
    <property type="entry name" value="Ribosomal_uS14"/>
</dbReference>
<keyword evidence="3" id="KW-0687">Ribonucleoprotein</keyword>
<dbReference type="Pfam" id="PF00253">
    <property type="entry name" value="Ribosomal_S14"/>
    <property type="match status" value="1"/>
</dbReference>
<evidence type="ECO:0000256" key="2">
    <source>
        <dbReference type="ARBA" id="ARBA00022980"/>
    </source>
</evidence>
<dbReference type="GO" id="GO:0006412">
    <property type="term" value="P:translation"/>
    <property type="evidence" value="ECO:0007669"/>
    <property type="project" value="InterPro"/>
</dbReference>
<proteinExistence type="inferred from homology"/>
<dbReference type="AlphaFoldDB" id="A0A6B9PS32"/>
<dbReference type="SUPFAM" id="SSF57716">
    <property type="entry name" value="Glucocorticoid receptor-like (DNA-binding domain)"/>
    <property type="match status" value="1"/>
</dbReference>
<evidence type="ECO:0000256" key="3">
    <source>
        <dbReference type="ARBA" id="ARBA00023274"/>
    </source>
</evidence>
<keyword evidence="4" id="KW-0496">Mitochondrion</keyword>
<name>A0A6B9PS32_9EUKA</name>
<dbReference type="GO" id="GO:0003735">
    <property type="term" value="F:structural constituent of ribosome"/>
    <property type="evidence" value="ECO:0007669"/>
    <property type="project" value="InterPro"/>
</dbReference>
<comment type="similarity">
    <text evidence="1">Belongs to the universal ribosomal protein uS14 family.</text>
</comment>
<keyword evidence="2 4" id="KW-0689">Ribosomal protein</keyword>
<accession>A0A6B9PS32</accession>
<geneLocation type="mitochondrion" evidence="4"/>
<dbReference type="EMBL" id="MN564259">
    <property type="protein sequence ID" value="QHD45380.1"/>
    <property type="molecule type" value="Genomic_DNA"/>
</dbReference>
<protein>
    <submittedName>
        <fullName evidence="4">Ribosomal protein S14</fullName>
    </submittedName>
</protein>
<dbReference type="GO" id="GO:0005840">
    <property type="term" value="C:ribosome"/>
    <property type="evidence" value="ECO:0007669"/>
    <property type="project" value="UniProtKB-KW"/>
</dbReference>
<dbReference type="GO" id="GO:1990904">
    <property type="term" value="C:ribonucleoprotein complex"/>
    <property type="evidence" value="ECO:0007669"/>
    <property type="project" value="UniProtKB-KW"/>
</dbReference>
<evidence type="ECO:0000256" key="1">
    <source>
        <dbReference type="ARBA" id="ARBA00009083"/>
    </source>
</evidence>
<dbReference type="Gene3D" id="4.10.830.10">
    <property type="entry name" value="30s Ribosomal Protein S14, Chain N"/>
    <property type="match status" value="1"/>
</dbReference>
<reference evidence="4" key="1">
    <citation type="submission" date="2019-10" db="EMBL/GenBank/DDBJ databases">
        <authorList>
            <person name="Hulatt C.J."/>
            <person name="Posewitz M.C."/>
        </authorList>
    </citation>
    <scope>NUCLEOTIDE SEQUENCE</scope>
    <source>
        <strain evidence="4">NIVA-4/92</strain>
    </source>
</reference>
<organism evidence="4">
    <name type="scientific">Pavlova sp. NIVA-4/92</name>
    <dbReference type="NCBI Taxonomy" id="2686093"/>
    <lineage>
        <taxon>Eukaryota</taxon>
        <taxon>Haptista</taxon>
        <taxon>Haptophyta</taxon>
        <taxon>Pavlovophyceae</taxon>
        <taxon>Pavlovales</taxon>
        <taxon>Pavlovaceae</taxon>
        <taxon>Pavlova</taxon>
    </lineage>
</organism>
<dbReference type="InterPro" id="IPR043140">
    <property type="entry name" value="Ribosomal_uS14_sf"/>
</dbReference>